<dbReference type="AlphaFoldDB" id="A0A094WDN0"/>
<gene>
    <name evidence="2" type="ORF">AJ85_18425</name>
    <name evidence="1" type="ORF">BALCAV_0219910</name>
</gene>
<proteinExistence type="predicted"/>
<dbReference type="InterPro" id="IPR011009">
    <property type="entry name" value="Kinase-like_dom_sf"/>
</dbReference>
<dbReference type="EMBL" id="ALPT02000098">
    <property type="protein sequence ID" value="KGA95854.1"/>
    <property type="molecule type" value="Genomic_DNA"/>
</dbReference>
<reference evidence="1 3" key="1">
    <citation type="journal article" date="2014" name="Genome Announc.">
        <title>Draft Genome Sequence of Bacillus alcalophilus AV1934, a Classic Alkaliphile Isolated from Human Feces in 1934.</title>
        <authorList>
            <person name="Attie O."/>
            <person name="Jayaprakash A."/>
            <person name="Shah H."/>
            <person name="Paulsen I.T."/>
            <person name="Morino M."/>
            <person name="Takahashi Y."/>
            <person name="Narumi I."/>
            <person name="Sachidanandam R."/>
            <person name="Satoh K."/>
            <person name="Ito M."/>
            <person name="Krulwich T.A."/>
        </authorList>
    </citation>
    <scope>NUCLEOTIDE SEQUENCE [LARGE SCALE GENOMIC DNA]</scope>
    <source>
        <strain evidence="1 3">AV1934</strain>
    </source>
</reference>
<keyword evidence="3" id="KW-1185">Reference proteome</keyword>
<dbReference type="eggNOG" id="COG2334">
    <property type="taxonomic scope" value="Bacteria"/>
</dbReference>
<keyword evidence="1" id="KW-0946">Virion</keyword>
<sequence>MFERNIYDYYGIYCDSRTRFGHYDGFQTETEQYLLFPKEHLASTEEEMIYYSEYLRSIGDSTVLQLVPTKLKKNSGFIDGQDVYLFKLPSQEERAGLEINNDYERGEHLAIVHHYGKQTSQNRKQYDYFGQWPNLWQQRLEQLEEWYFQVNYEGPQTIVDEAFLYTYPYYMGITENAIQYAVDAGLDDRTSEMEQGTLCHRRFTEETWLTLSERGGIVKCPTEFVFDHPCRDLAEWIRSKRFSIFDQRNGSLVEPFLEGYTQYNPLTSYSWRLMYARLLFPVHYFETIEDYYRSQIREEKFQIGQRFTQLLDHERDNETFLQVFQENIKMPRTTGRTPRIDWI</sequence>
<dbReference type="InterPro" id="IPR014254">
    <property type="entry name" value="Spore_coat_YutH"/>
</dbReference>
<dbReference type="PANTHER" id="PTHR39179">
    <property type="entry name" value="SPORE COAT PROTEIN I"/>
    <property type="match status" value="1"/>
</dbReference>
<dbReference type="NCBIfam" id="TIGR02905">
    <property type="entry name" value="spore_yutH"/>
    <property type="match status" value="1"/>
</dbReference>
<dbReference type="InterPro" id="IPR047175">
    <property type="entry name" value="CotS-like"/>
</dbReference>
<dbReference type="SUPFAM" id="SSF56112">
    <property type="entry name" value="Protein kinase-like (PK-like)"/>
    <property type="match status" value="1"/>
</dbReference>
<dbReference type="Proteomes" id="UP000297014">
    <property type="component" value="Unassembled WGS sequence"/>
</dbReference>
<protein>
    <submittedName>
        <fullName evidence="1">Spore coat protein</fullName>
    </submittedName>
</protein>
<dbReference type="EMBL" id="JALP01000247">
    <property type="protein sequence ID" value="THG89308.1"/>
    <property type="molecule type" value="Genomic_DNA"/>
</dbReference>
<evidence type="ECO:0000313" key="1">
    <source>
        <dbReference type="EMBL" id="KGA95854.1"/>
    </source>
</evidence>
<name>A0A094WDN0_ALKAL</name>
<accession>A0A094WDN0</accession>
<dbReference type="STRING" id="1218173.BALCAV_0219910"/>
<keyword evidence="1" id="KW-0167">Capsid protein</keyword>
<evidence type="ECO:0000313" key="4">
    <source>
        <dbReference type="Proteomes" id="UP000297014"/>
    </source>
</evidence>
<organism evidence="1 3">
    <name type="scientific">Alkalihalobacillus alcalophilus ATCC 27647 = CGMCC 1.3604</name>
    <dbReference type="NCBI Taxonomy" id="1218173"/>
    <lineage>
        <taxon>Bacteria</taxon>
        <taxon>Bacillati</taxon>
        <taxon>Bacillota</taxon>
        <taxon>Bacilli</taxon>
        <taxon>Bacillales</taxon>
        <taxon>Bacillaceae</taxon>
        <taxon>Alkalihalobacillus</taxon>
    </lineage>
</organism>
<dbReference type="OrthoDB" id="2986702at2"/>
<dbReference type="GO" id="GO:0042601">
    <property type="term" value="C:endospore-forming forespore"/>
    <property type="evidence" value="ECO:0007669"/>
    <property type="project" value="TreeGrafter"/>
</dbReference>
<reference evidence="2 4" key="2">
    <citation type="submission" date="2014-01" db="EMBL/GenBank/DDBJ databases">
        <title>Draft genome sequencing of Bacillus alcalophilus CGMCC 1.3604.</title>
        <authorList>
            <person name="Yang J."/>
            <person name="Diao L."/>
            <person name="Yang S."/>
        </authorList>
    </citation>
    <scope>NUCLEOTIDE SEQUENCE [LARGE SCALE GENOMIC DNA]</scope>
    <source>
        <strain evidence="2 4">CGMCC 1.3604</strain>
    </source>
</reference>
<evidence type="ECO:0000313" key="3">
    <source>
        <dbReference type="Proteomes" id="UP000002754"/>
    </source>
</evidence>
<dbReference type="PANTHER" id="PTHR39179:SF2">
    <property type="entry name" value="ENDOSPORE COAT-ASSOCIATED PROTEIN YUTH"/>
    <property type="match status" value="1"/>
</dbReference>
<dbReference type="RefSeq" id="WP_004427944.1">
    <property type="nucleotide sequence ID" value="NZ_ALPT02000098.1"/>
</dbReference>
<dbReference type="Proteomes" id="UP000002754">
    <property type="component" value="Unassembled WGS sequence"/>
</dbReference>
<evidence type="ECO:0000313" key="2">
    <source>
        <dbReference type="EMBL" id="THG89308.1"/>
    </source>
</evidence>
<dbReference type="Gene3D" id="3.90.1200.10">
    <property type="match status" value="1"/>
</dbReference>
<comment type="caution">
    <text evidence="1">The sequence shown here is derived from an EMBL/GenBank/DDBJ whole genome shotgun (WGS) entry which is preliminary data.</text>
</comment>